<dbReference type="Proteomes" id="UP000561178">
    <property type="component" value="Unassembled WGS sequence"/>
</dbReference>
<feature type="coiled-coil region" evidence="5">
    <location>
        <begin position="124"/>
        <end position="217"/>
    </location>
</feature>
<evidence type="ECO:0000259" key="7">
    <source>
        <dbReference type="PROSITE" id="PS50089"/>
    </source>
</evidence>
<protein>
    <submittedName>
        <fullName evidence="8">TRAIP ligase</fullName>
    </submittedName>
</protein>
<reference evidence="8 9" key="1">
    <citation type="submission" date="2019-09" db="EMBL/GenBank/DDBJ databases">
        <title>Bird 10,000 Genomes (B10K) Project - Family phase.</title>
        <authorList>
            <person name="Zhang G."/>
        </authorList>
    </citation>
    <scope>NUCLEOTIDE SEQUENCE [LARGE SCALE GENOMIC DNA]</scope>
    <source>
        <strain evidence="8">B10K-DU-001-49</strain>
        <tissue evidence="8">Muscle</tissue>
    </source>
</reference>
<keyword evidence="3" id="KW-0862">Zinc</keyword>
<keyword evidence="8" id="KW-0436">Ligase</keyword>
<dbReference type="SMART" id="SM00184">
    <property type="entry name" value="RING"/>
    <property type="match status" value="1"/>
</dbReference>
<dbReference type="GO" id="GO:0016874">
    <property type="term" value="F:ligase activity"/>
    <property type="evidence" value="ECO:0007669"/>
    <property type="project" value="UniProtKB-KW"/>
</dbReference>
<dbReference type="SUPFAM" id="SSF57850">
    <property type="entry name" value="RING/U-box"/>
    <property type="match status" value="1"/>
</dbReference>
<evidence type="ECO:0000313" key="9">
    <source>
        <dbReference type="Proteomes" id="UP000561178"/>
    </source>
</evidence>
<feature type="coiled-coil region" evidence="5">
    <location>
        <begin position="242"/>
        <end position="325"/>
    </location>
</feature>
<dbReference type="AlphaFoldDB" id="A0A7K9W0V5"/>
<organism evidence="8 9">
    <name type="scientific">Rhipidura dahli</name>
    <dbReference type="NCBI Taxonomy" id="667186"/>
    <lineage>
        <taxon>Eukaryota</taxon>
        <taxon>Metazoa</taxon>
        <taxon>Chordata</taxon>
        <taxon>Craniata</taxon>
        <taxon>Vertebrata</taxon>
        <taxon>Euteleostomi</taxon>
        <taxon>Archelosauria</taxon>
        <taxon>Archosauria</taxon>
        <taxon>Dinosauria</taxon>
        <taxon>Saurischia</taxon>
        <taxon>Theropoda</taxon>
        <taxon>Coelurosauria</taxon>
        <taxon>Aves</taxon>
        <taxon>Neognathae</taxon>
        <taxon>Neoaves</taxon>
        <taxon>Telluraves</taxon>
        <taxon>Australaves</taxon>
        <taxon>Passeriformes</taxon>
        <taxon>Rhipiduridae</taxon>
        <taxon>Rhipidura</taxon>
    </lineage>
</organism>
<dbReference type="InterPro" id="IPR011016">
    <property type="entry name" value="Znf_RING-CH"/>
</dbReference>
<comment type="caution">
    <text evidence="8">The sequence shown here is derived from an EMBL/GenBank/DDBJ whole genome shotgun (WGS) entry which is preliminary data.</text>
</comment>
<dbReference type="GO" id="GO:0016567">
    <property type="term" value="P:protein ubiquitination"/>
    <property type="evidence" value="ECO:0007669"/>
    <property type="project" value="TreeGrafter"/>
</dbReference>
<dbReference type="GO" id="GO:0031297">
    <property type="term" value="P:replication fork processing"/>
    <property type="evidence" value="ECO:0007669"/>
    <property type="project" value="TreeGrafter"/>
</dbReference>
<dbReference type="InterPro" id="IPR013083">
    <property type="entry name" value="Znf_RING/FYVE/PHD"/>
</dbReference>
<dbReference type="CDD" id="cd16480">
    <property type="entry name" value="RING-H2_TRAIP"/>
    <property type="match status" value="1"/>
</dbReference>
<accession>A0A7K9W0V5</accession>
<dbReference type="Gene3D" id="3.30.40.10">
    <property type="entry name" value="Zinc/RING finger domain, C3HC4 (zinc finger)"/>
    <property type="match status" value="1"/>
</dbReference>
<feature type="region of interest" description="Disordered" evidence="6">
    <location>
        <begin position="478"/>
        <end position="510"/>
    </location>
</feature>
<dbReference type="PROSITE" id="PS50089">
    <property type="entry name" value="ZF_RING_2"/>
    <property type="match status" value="1"/>
</dbReference>
<feature type="compositionally biased region" description="Low complexity" evidence="6">
    <location>
        <begin position="489"/>
        <end position="502"/>
    </location>
</feature>
<feature type="non-terminal residue" evidence="8">
    <location>
        <position position="510"/>
    </location>
</feature>
<dbReference type="PANTHER" id="PTHR46569:SF1">
    <property type="entry name" value="E3 UBIQUITIN-PROTEIN LIGASE RFWD3-RELATED"/>
    <property type="match status" value="1"/>
</dbReference>
<evidence type="ECO:0000256" key="4">
    <source>
        <dbReference type="PROSITE-ProRule" id="PRU00175"/>
    </source>
</evidence>
<gene>
    <name evidence="8" type="primary">Traip</name>
    <name evidence="8" type="ORF">RHIDAH_R00550</name>
</gene>
<keyword evidence="5" id="KW-0175">Coiled coil</keyword>
<feature type="non-terminal residue" evidence="8">
    <location>
        <position position="1"/>
    </location>
</feature>
<dbReference type="GO" id="GO:0090734">
    <property type="term" value="C:site of DNA damage"/>
    <property type="evidence" value="ECO:0007669"/>
    <property type="project" value="TreeGrafter"/>
</dbReference>
<dbReference type="GO" id="GO:0061630">
    <property type="term" value="F:ubiquitin protein ligase activity"/>
    <property type="evidence" value="ECO:0007669"/>
    <property type="project" value="TreeGrafter"/>
</dbReference>
<name>A0A7K9W0V5_9PASS</name>
<dbReference type="Pfam" id="PF13639">
    <property type="entry name" value="zf-RING_2"/>
    <property type="match status" value="1"/>
</dbReference>
<dbReference type="GO" id="GO:0005634">
    <property type="term" value="C:nucleus"/>
    <property type="evidence" value="ECO:0007669"/>
    <property type="project" value="TreeGrafter"/>
</dbReference>
<evidence type="ECO:0000256" key="5">
    <source>
        <dbReference type="SAM" id="Coils"/>
    </source>
</evidence>
<keyword evidence="2 4" id="KW-0863">Zinc-finger</keyword>
<keyword evidence="9" id="KW-1185">Reference proteome</keyword>
<dbReference type="InterPro" id="IPR001841">
    <property type="entry name" value="Znf_RING"/>
</dbReference>
<dbReference type="GO" id="GO:0008270">
    <property type="term" value="F:zinc ion binding"/>
    <property type="evidence" value="ECO:0007669"/>
    <property type="project" value="UniProtKB-KW"/>
</dbReference>
<evidence type="ECO:0000256" key="2">
    <source>
        <dbReference type="ARBA" id="ARBA00022771"/>
    </source>
</evidence>
<dbReference type="SMART" id="SM00744">
    <property type="entry name" value="RINGv"/>
    <property type="match status" value="1"/>
</dbReference>
<dbReference type="EMBL" id="VXAC01002265">
    <property type="protein sequence ID" value="NXI78657.1"/>
    <property type="molecule type" value="Genomic_DNA"/>
</dbReference>
<feature type="domain" description="RING-type" evidence="7">
    <location>
        <begin position="7"/>
        <end position="50"/>
    </location>
</feature>
<sequence>MPIRAHCTICSDFFDNERDVAAVPCGHTFHQACLIQWFDTAPSRTCPQCRCQVSKRHIINKLFFDVTLEEQAAPDAETLQREESFSQRRENLEQLLGAVVEDEGFQIKVMNEHLCMAFPNGFLCVVFQNELDNLKAQLSLKEKEKRECQAVVDGLRDTLDVRNATIESLQKVVGETEMLCSSLKKQMKFLEQQQEDNRSSKEEARRLRNKLKTMERIELLLQSQRPEVEEMIREMGVGQAAVEQLAIYCVSLKKEYENLKEARKVSGEMTEKLKKDLFSVNNKLQKTTSELEKTKEELKSTQKDLKNADKEILSLKKKIDILQDTLKVPSATRETLSRLVFESPVPVELQHPKLHRPSHSDEINLDATYDVDTPEQQPCTFPFGTTKRQKLEKKPPPVVNLAKKILKETMENRADELEDAALKGLLPPFIRNSILSKKPSLGSLQGPPKNMGSVRMGYDGMGGRTKFIEPTNLAEIRPLSVKSKKKVSRPAPAAPSASSGSSQARMDTFL</sequence>
<evidence type="ECO:0000256" key="3">
    <source>
        <dbReference type="ARBA" id="ARBA00022833"/>
    </source>
</evidence>
<evidence type="ECO:0000313" key="8">
    <source>
        <dbReference type="EMBL" id="NXI78657.1"/>
    </source>
</evidence>
<evidence type="ECO:0000256" key="6">
    <source>
        <dbReference type="SAM" id="MobiDB-lite"/>
    </source>
</evidence>
<dbReference type="InterPro" id="IPR052639">
    <property type="entry name" value="TRAIP_ubiq-protein_ligase"/>
</dbReference>
<keyword evidence="1" id="KW-0479">Metal-binding</keyword>
<dbReference type="SUPFAM" id="SSF46579">
    <property type="entry name" value="Prefoldin"/>
    <property type="match status" value="1"/>
</dbReference>
<dbReference type="PANTHER" id="PTHR46569">
    <property type="entry name" value="E3 UBIQUITIN-PROTEIN LIGASE TRAIP"/>
    <property type="match status" value="1"/>
</dbReference>
<evidence type="ECO:0000256" key="1">
    <source>
        <dbReference type="ARBA" id="ARBA00022723"/>
    </source>
</evidence>
<proteinExistence type="predicted"/>